<dbReference type="GeneTree" id="ENSGT00940000158544"/>
<dbReference type="PROSITE" id="PS50132">
    <property type="entry name" value="RGS"/>
    <property type="match status" value="1"/>
</dbReference>
<evidence type="ECO:0000313" key="13">
    <source>
        <dbReference type="Ensembl" id="ENSOKIP00005100512.1"/>
    </source>
</evidence>
<evidence type="ECO:0000256" key="6">
    <source>
        <dbReference type="ARBA" id="ARBA00022777"/>
    </source>
</evidence>
<dbReference type="PANTHER" id="PTHR24355">
    <property type="entry name" value="G PROTEIN-COUPLED RECEPTOR KINASE/RIBOSOMAL PROTEIN S6 KINASE"/>
    <property type="match status" value="1"/>
</dbReference>
<feature type="domain" description="RGS" evidence="12">
    <location>
        <begin position="27"/>
        <end position="93"/>
    </location>
</feature>
<dbReference type="InterPro" id="IPR011009">
    <property type="entry name" value="Kinase-like_dom_sf"/>
</dbReference>
<evidence type="ECO:0000259" key="11">
    <source>
        <dbReference type="PROSITE" id="PS50011"/>
    </source>
</evidence>
<keyword evidence="5 9" id="KW-0547">Nucleotide-binding</keyword>
<dbReference type="InterPro" id="IPR044926">
    <property type="entry name" value="RGS_subdomain_2"/>
</dbReference>
<dbReference type="FunFam" id="1.10.510.10:FF:000074">
    <property type="entry name" value="G protein-coupled receptor kinase"/>
    <property type="match status" value="1"/>
</dbReference>
<dbReference type="GO" id="GO:0005737">
    <property type="term" value="C:cytoplasm"/>
    <property type="evidence" value="ECO:0007669"/>
    <property type="project" value="TreeGrafter"/>
</dbReference>
<dbReference type="SUPFAM" id="SSF48097">
    <property type="entry name" value="Regulator of G-protein signaling, RGS"/>
    <property type="match status" value="1"/>
</dbReference>
<dbReference type="Gene3D" id="3.30.200.20">
    <property type="entry name" value="Phosphorylase Kinase, domain 1"/>
    <property type="match status" value="1"/>
</dbReference>
<dbReference type="GO" id="GO:0005524">
    <property type="term" value="F:ATP binding"/>
    <property type="evidence" value="ECO:0007669"/>
    <property type="project" value="UniProtKB-UniRule"/>
</dbReference>
<accession>A0A8C7KEI3</accession>
<keyword evidence="6 10" id="KW-0418">Kinase</keyword>
<feature type="binding site" evidence="9">
    <location>
        <position position="194"/>
    </location>
    <ligand>
        <name>ATP</name>
        <dbReference type="ChEBI" id="CHEBI:30616"/>
    </ligand>
</feature>
<dbReference type="InterPro" id="IPR008271">
    <property type="entry name" value="Ser/Thr_kinase_AS"/>
</dbReference>
<dbReference type="PROSITE" id="PS00108">
    <property type="entry name" value="PROTEIN_KINASE_ST"/>
    <property type="match status" value="1"/>
</dbReference>
<dbReference type="SUPFAM" id="SSF56112">
    <property type="entry name" value="Protein kinase-like (PK-like)"/>
    <property type="match status" value="1"/>
</dbReference>
<dbReference type="Pfam" id="PF00069">
    <property type="entry name" value="Pkinase"/>
    <property type="match status" value="1"/>
</dbReference>
<dbReference type="Proteomes" id="UP000694557">
    <property type="component" value="Unassembled WGS sequence"/>
</dbReference>
<keyword evidence="7 9" id="KW-0067">ATP-binding</keyword>
<dbReference type="PROSITE" id="PS00107">
    <property type="entry name" value="PROTEIN_KINASE_ATP"/>
    <property type="match status" value="1"/>
</dbReference>
<dbReference type="Gene3D" id="6.10.250.2260">
    <property type="match status" value="1"/>
</dbReference>
<name>A0A8C7KEI3_ONCKI</name>
<dbReference type="PROSITE" id="PS50011">
    <property type="entry name" value="PROTEIN_KINASE_DOM"/>
    <property type="match status" value="1"/>
</dbReference>
<keyword evidence="4 10" id="KW-0808">Transferase</keyword>
<dbReference type="GO" id="GO:0009966">
    <property type="term" value="P:regulation of signal transduction"/>
    <property type="evidence" value="ECO:0007669"/>
    <property type="project" value="TreeGrafter"/>
</dbReference>
<comment type="similarity">
    <text evidence="1 10">Belongs to the protein kinase superfamily. AGC Ser/Thr protein kinase family. GPRK subfamily.</text>
</comment>
<evidence type="ECO:0000256" key="4">
    <source>
        <dbReference type="ARBA" id="ARBA00022679"/>
    </source>
</evidence>
<keyword evidence="3" id="KW-0597">Phosphoprotein</keyword>
<keyword evidence="2 10" id="KW-0723">Serine/threonine-protein kinase</keyword>
<dbReference type="PANTHER" id="PTHR24355:SF15">
    <property type="entry name" value="G PROTEIN-COUPLED RECEPTOR KINASE 6"/>
    <property type="match status" value="1"/>
</dbReference>
<evidence type="ECO:0000256" key="2">
    <source>
        <dbReference type="ARBA" id="ARBA00022527"/>
    </source>
</evidence>
<evidence type="ECO:0000313" key="14">
    <source>
        <dbReference type="Proteomes" id="UP000694557"/>
    </source>
</evidence>
<evidence type="ECO:0000256" key="9">
    <source>
        <dbReference type="PROSITE-ProRule" id="PRU10141"/>
    </source>
</evidence>
<evidence type="ECO:0000256" key="8">
    <source>
        <dbReference type="PIRSR" id="PIRSR600239-51"/>
    </source>
</evidence>
<feature type="domain" description="Protein kinase" evidence="11">
    <location>
        <begin position="156"/>
        <end position="418"/>
    </location>
</feature>
<sequence length="554" mass="64116">MLQFPHISLCEELRETTEKDYISLCERQPIGRTLFRQFCETRAELRRCVKFLDAVAEYEVSPDEKRRECAQEQNVLNKRVLFPYCCPLTEVFLKQTFCKSDLQSQMCMFRCIAAVQSMYVDKVEHIFPQGTIKLLFCIVLTLFLCSHRQPVTKNTFRQYRVLGKGGFGEVCACQVRATGKMYACKKLEKKRIKKRKGESMALNEKQILEKVNSRFVVSLAYAYETKDALCLVLTLMNGGDLKFHIYHMGEAGFEEKRAVFYSAELACGLEDLHRERIVYRDLKPENILLDDHGHIRISDLGLAVHVPEEESIKGRVGTVGYMAPEVVKNERYTFSPDWWALGCLLYEMIEGQSPFQQRKKKIKREDVERLVRDVEEEYSDKFSEDAKSLCKMLLAKEPSERLGCQGEGATEVKAHPIFRSINFKRLKAGRLKAPFTPDPQAIYCKDVLDIEQFSTVKGVELEPKDDSFYCKVSTGSVSIPWQMEMIESECFQELNVFHTDGTVPPDLDWRGQPSPAPKQGLLQRLFGRQVRSSTLLNLEHQRCVYHRFYIIFYT</sequence>
<dbReference type="Pfam" id="PF00615">
    <property type="entry name" value="RGS"/>
    <property type="match status" value="1"/>
</dbReference>
<dbReference type="InterPro" id="IPR016137">
    <property type="entry name" value="RGS"/>
</dbReference>
<dbReference type="SMART" id="SM00315">
    <property type="entry name" value="RGS"/>
    <property type="match status" value="1"/>
</dbReference>
<evidence type="ECO:0000259" key="12">
    <source>
        <dbReference type="PROSITE" id="PS50132"/>
    </source>
</evidence>
<dbReference type="EC" id="2.7.11.-" evidence="10"/>
<dbReference type="InterPro" id="IPR000719">
    <property type="entry name" value="Prot_kinase_dom"/>
</dbReference>
<keyword evidence="14" id="KW-1185">Reference proteome</keyword>
<evidence type="ECO:0000256" key="1">
    <source>
        <dbReference type="ARBA" id="ARBA00009793"/>
    </source>
</evidence>
<dbReference type="Gene3D" id="1.10.167.10">
    <property type="entry name" value="Regulator of G-protein Signalling 4, domain 2"/>
    <property type="match status" value="1"/>
</dbReference>
<dbReference type="InterPro" id="IPR017441">
    <property type="entry name" value="Protein_kinase_ATP_BS"/>
</dbReference>
<feature type="active site" description="Proton acceptor" evidence="8">
    <location>
        <position position="281"/>
    </location>
</feature>
<dbReference type="SMART" id="SM00220">
    <property type="entry name" value="S_TKc"/>
    <property type="match status" value="1"/>
</dbReference>
<reference evidence="13" key="2">
    <citation type="submission" date="2025-09" db="UniProtKB">
        <authorList>
            <consortium name="Ensembl"/>
        </authorList>
    </citation>
    <scope>IDENTIFICATION</scope>
</reference>
<proteinExistence type="inferred from homology"/>
<dbReference type="GO" id="GO:0050254">
    <property type="term" value="F:rhodopsin kinase activity"/>
    <property type="evidence" value="ECO:0007669"/>
    <property type="project" value="UniProtKB-ARBA"/>
</dbReference>
<gene>
    <name evidence="13" type="primary">GRK6</name>
    <name evidence="13" type="synonym">grk6</name>
</gene>
<dbReference type="Gene3D" id="1.10.510.10">
    <property type="entry name" value="Transferase(Phosphotransferase) domain 1"/>
    <property type="match status" value="1"/>
</dbReference>
<dbReference type="Ensembl" id="ENSOKIT00005107738.1">
    <property type="protein sequence ID" value="ENSOKIP00005100512.1"/>
    <property type="gene ID" value="ENSOKIG00005043616.1"/>
</dbReference>
<dbReference type="AlphaFoldDB" id="A0A8C7KEI3"/>
<evidence type="ECO:0000256" key="3">
    <source>
        <dbReference type="ARBA" id="ARBA00022553"/>
    </source>
</evidence>
<protein>
    <recommendedName>
        <fullName evidence="10">G protein-coupled receptor kinase</fullName>
        <ecNumber evidence="10">2.7.11.-</ecNumber>
    </recommendedName>
</protein>
<evidence type="ECO:0000256" key="7">
    <source>
        <dbReference type="ARBA" id="ARBA00022840"/>
    </source>
</evidence>
<evidence type="ECO:0000256" key="5">
    <source>
        <dbReference type="ARBA" id="ARBA00022741"/>
    </source>
</evidence>
<dbReference type="PRINTS" id="PR00717">
    <property type="entry name" value="GPCRKINASE"/>
</dbReference>
<dbReference type="InterPro" id="IPR000239">
    <property type="entry name" value="GPCR_kinase"/>
</dbReference>
<reference evidence="13" key="1">
    <citation type="submission" date="2025-08" db="UniProtKB">
        <authorList>
            <consortium name="Ensembl"/>
        </authorList>
    </citation>
    <scope>IDENTIFICATION</scope>
</reference>
<organism evidence="13 14">
    <name type="scientific">Oncorhynchus kisutch</name>
    <name type="common">Coho salmon</name>
    <name type="synonym">Salmo kisutch</name>
    <dbReference type="NCBI Taxonomy" id="8019"/>
    <lineage>
        <taxon>Eukaryota</taxon>
        <taxon>Metazoa</taxon>
        <taxon>Chordata</taxon>
        <taxon>Craniata</taxon>
        <taxon>Vertebrata</taxon>
        <taxon>Euteleostomi</taxon>
        <taxon>Actinopterygii</taxon>
        <taxon>Neopterygii</taxon>
        <taxon>Teleostei</taxon>
        <taxon>Protacanthopterygii</taxon>
        <taxon>Salmoniformes</taxon>
        <taxon>Salmonidae</taxon>
        <taxon>Salmoninae</taxon>
        <taxon>Oncorhynchus</taxon>
    </lineage>
</organism>
<dbReference type="InterPro" id="IPR000961">
    <property type="entry name" value="AGC-kinase_C"/>
</dbReference>
<dbReference type="GO" id="GO:0007165">
    <property type="term" value="P:signal transduction"/>
    <property type="evidence" value="ECO:0007669"/>
    <property type="project" value="InterPro"/>
</dbReference>
<evidence type="ECO:0000256" key="10">
    <source>
        <dbReference type="RuleBase" id="RU000308"/>
    </source>
</evidence>
<dbReference type="SMART" id="SM00133">
    <property type="entry name" value="S_TK_X"/>
    <property type="match status" value="1"/>
</dbReference>
<dbReference type="InterPro" id="IPR036305">
    <property type="entry name" value="RGS_sf"/>
</dbReference>